<proteinExistence type="inferred from homology"/>
<name>A0A1F4XRA8_9BACT</name>
<dbReference type="InterPro" id="IPR029057">
    <property type="entry name" value="PRTase-like"/>
</dbReference>
<accession>A0A1F4XRA8</accession>
<evidence type="ECO:0000313" key="4">
    <source>
        <dbReference type="Proteomes" id="UP000177564"/>
    </source>
</evidence>
<dbReference type="Pfam" id="PF00156">
    <property type="entry name" value="Pribosyltran"/>
    <property type="match status" value="1"/>
</dbReference>
<dbReference type="InterPro" id="IPR051910">
    <property type="entry name" value="ComF/GntX_DNA_util-trans"/>
</dbReference>
<dbReference type="InterPro" id="IPR000836">
    <property type="entry name" value="PRTase_dom"/>
</dbReference>
<dbReference type="CDD" id="cd06223">
    <property type="entry name" value="PRTases_typeI"/>
    <property type="match status" value="1"/>
</dbReference>
<sequence length="206" mass="23021">MLLYMHIHLSTLLDWLLPPRESDLIVRSLTVEKLAAIALYDGTLPYHDEQVKALVWELKYHGNTRAAALAGEHFADILLAAAADEISMPLLLPVPMHRSRRRKRGHNQTELLCESSLFHLGEGVFCYRKDLLVRARDTQEQQGLQKHIRLHNVKKSMVVTLAAQVAGRVCVVVDDVVTTGATFAEARRALTEAGARRVVCIALARS</sequence>
<dbReference type="EMBL" id="MEWU01000001">
    <property type="protein sequence ID" value="OGC84138.1"/>
    <property type="molecule type" value="Genomic_DNA"/>
</dbReference>
<dbReference type="STRING" id="1797240.A3D68_02330"/>
<dbReference type="AlphaFoldDB" id="A0A1F4XRA8"/>
<dbReference type="Gene3D" id="3.40.50.2020">
    <property type="match status" value="1"/>
</dbReference>
<dbReference type="SUPFAM" id="SSF53271">
    <property type="entry name" value="PRTase-like"/>
    <property type="match status" value="1"/>
</dbReference>
<organism evidence="3 4">
    <name type="scientific">Candidatus Adlerbacteria bacterium RIFCSPHIGHO2_02_FULL_52_17</name>
    <dbReference type="NCBI Taxonomy" id="1797240"/>
    <lineage>
        <taxon>Bacteria</taxon>
        <taxon>Candidatus Adleribacteriota</taxon>
    </lineage>
</organism>
<evidence type="ECO:0000313" key="3">
    <source>
        <dbReference type="EMBL" id="OGC84138.1"/>
    </source>
</evidence>
<dbReference type="Proteomes" id="UP000177564">
    <property type="component" value="Unassembled WGS sequence"/>
</dbReference>
<evidence type="ECO:0000259" key="2">
    <source>
        <dbReference type="Pfam" id="PF00156"/>
    </source>
</evidence>
<reference evidence="3 4" key="1">
    <citation type="journal article" date="2016" name="Nat. Commun.">
        <title>Thousands of microbial genomes shed light on interconnected biogeochemical processes in an aquifer system.</title>
        <authorList>
            <person name="Anantharaman K."/>
            <person name="Brown C.T."/>
            <person name="Hug L.A."/>
            <person name="Sharon I."/>
            <person name="Castelle C.J."/>
            <person name="Probst A.J."/>
            <person name="Thomas B.C."/>
            <person name="Singh A."/>
            <person name="Wilkins M.J."/>
            <person name="Karaoz U."/>
            <person name="Brodie E.L."/>
            <person name="Williams K.H."/>
            <person name="Hubbard S.S."/>
            <person name="Banfield J.F."/>
        </authorList>
    </citation>
    <scope>NUCLEOTIDE SEQUENCE [LARGE SCALE GENOMIC DNA]</scope>
</reference>
<comment type="similarity">
    <text evidence="1">Belongs to the ComF/GntX family.</text>
</comment>
<comment type="caution">
    <text evidence="3">The sequence shown here is derived from an EMBL/GenBank/DDBJ whole genome shotgun (WGS) entry which is preliminary data.</text>
</comment>
<feature type="domain" description="Phosphoribosyltransferase" evidence="2">
    <location>
        <begin position="149"/>
        <end position="204"/>
    </location>
</feature>
<gene>
    <name evidence="3" type="ORF">A3D68_02330</name>
</gene>
<protein>
    <recommendedName>
        <fullName evidence="2">Phosphoribosyltransferase domain-containing protein</fullName>
    </recommendedName>
</protein>
<dbReference type="PANTHER" id="PTHR47505">
    <property type="entry name" value="DNA UTILIZATION PROTEIN YHGH"/>
    <property type="match status" value="1"/>
</dbReference>
<evidence type="ECO:0000256" key="1">
    <source>
        <dbReference type="ARBA" id="ARBA00008007"/>
    </source>
</evidence>
<dbReference type="PANTHER" id="PTHR47505:SF1">
    <property type="entry name" value="DNA UTILIZATION PROTEIN YHGH"/>
    <property type="match status" value="1"/>
</dbReference>